<proteinExistence type="predicted"/>
<gene>
    <name evidence="1" type="ORF">GCM10017786_54070</name>
</gene>
<dbReference type="Proteomes" id="UP000605897">
    <property type="component" value="Unassembled WGS sequence"/>
</dbReference>
<name>A0ABQ3J9L0_9PSEU</name>
<organism evidence="1 2">
    <name type="scientific">Amycolatopsis deserti</name>
    <dbReference type="NCBI Taxonomy" id="185696"/>
    <lineage>
        <taxon>Bacteria</taxon>
        <taxon>Bacillati</taxon>
        <taxon>Actinomycetota</taxon>
        <taxon>Actinomycetes</taxon>
        <taxon>Pseudonocardiales</taxon>
        <taxon>Pseudonocardiaceae</taxon>
        <taxon>Amycolatopsis</taxon>
    </lineage>
</organism>
<dbReference type="EMBL" id="BNAU01000006">
    <property type="protein sequence ID" value="GHF13254.1"/>
    <property type="molecule type" value="Genomic_DNA"/>
</dbReference>
<reference evidence="2" key="1">
    <citation type="journal article" date="2019" name="Int. J. Syst. Evol. Microbiol.">
        <title>The Global Catalogue of Microorganisms (GCM) 10K type strain sequencing project: providing services to taxonomists for standard genome sequencing and annotation.</title>
        <authorList>
            <consortium name="The Broad Institute Genomics Platform"/>
            <consortium name="The Broad Institute Genome Sequencing Center for Infectious Disease"/>
            <person name="Wu L."/>
            <person name="Ma J."/>
        </authorList>
    </citation>
    <scope>NUCLEOTIDE SEQUENCE [LARGE SCALE GENOMIC DNA]</scope>
    <source>
        <strain evidence="2">CGMCC 4.7677</strain>
    </source>
</reference>
<accession>A0ABQ3J9L0</accession>
<comment type="caution">
    <text evidence="1">The sequence shown here is derived from an EMBL/GenBank/DDBJ whole genome shotgun (WGS) entry which is preliminary data.</text>
</comment>
<sequence length="113" mass="12169">MVSLNVAPQRQPRQNRVVGRLPGLLQELLGILRRGDHDVSWTGYATVDELIAELEALSEPVRRGDPAACARLRHLCVPTGAIHEVAVSTGRSAAWLELANDKYSAPPAAGRAP</sequence>
<evidence type="ECO:0000313" key="1">
    <source>
        <dbReference type="EMBL" id="GHF13254.1"/>
    </source>
</evidence>
<evidence type="ECO:0000313" key="2">
    <source>
        <dbReference type="Proteomes" id="UP000605897"/>
    </source>
</evidence>
<protein>
    <submittedName>
        <fullName evidence="1">Uncharacterized protein</fullName>
    </submittedName>
</protein>
<keyword evidence="2" id="KW-1185">Reference proteome</keyword>